<feature type="compositionally biased region" description="Basic residues" evidence="7">
    <location>
        <begin position="244"/>
        <end position="257"/>
    </location>
</feature>
<feature type="region of interest" description="Disordered" evidence="7">
    <location>
        <begin position="491"/>
        <end position="517"/>
    </location>
</feature>
<dbReference type="InterPro" id="IPR012763">
    <property type="entry name" value="DNA_pol_III_sug/sutau_N"/>
</dbReference>
<feature type="region of interest" description="Disordered" evidence="7">
    <location>
        <begin position="954"/>
        <end position="973"/>
    </location>
</feature>
<evidence type="ECO:0000256" key="4">
    <source>
        <dbReference type="ARBA" id="ARBA00022833"/>
    </source>
</evidence>
<comment type="similarity">
    <text evidence="1">Belongs to the DnaX/STICHEL family.</text>
</comment>
<evidence type="ECO:0000256" key="2">
    <source>
        <dbReference type="ARBA" id="ARBA00022723"/>
    </source>
</evidence>
<dbReference type="PANTHER" id="PTHR11669">
    <property type="entry name" value="REPLICATION FACTOR C / DNA POLYMERASE III GAMMA-TAU SUBUNIT"/>
    <property type="match status" value="1"/>
</dbReference>
<feature type="region of interest" description="Disordered" evidence="7">
    <location>
        <begin position="231"/>
        <end position="268"/>
    </location>
</feature>
<sequence length="1131" mass="125406">MVPEEDCITTRAMQKILAKEEEKETTSRISCRSPQVELIRRELMAVKKKVRSLQDPSATTVFSFDTQQQLFSTLDHHTCSSVTRLSWSRENTAAAAAAWVSSGGPDELLLLSQPLVVKKKTRRNNKSTTRRLGAAAAGAVQLGNGQWRLGTPARSSHEPPRWRPSAASSAGNSRGILELDHRKQEDAANIKECIGVDGGDGGTVPDHEPGSAHIWNEEQLLHTQGEKAAAQEVMGRNEKDVRRGGRNIHNRNARHHSPQCGGGDQRAATKEEVGAYRRELTTDGRQEEDTDVRIKLISGTSSMPCPGLLEGESNKLEAKQQKKKNKKKKWDSSVEQESEFEAAKSSSRMCNKTEELSPPRKASVDDVGGSQETKKKSHQEEEEGFALPWYYCWWSRLRKYKSKKKKRLLAFLRRGLGCVFAVAMRIKREKKLRVARRNSFSRLTTTSSSSIPDCCDVPAAAAAPTNKPPEQSTRKTLQSFLDGVQRLVGDSSESGEISVSRRRRRNPETAMGTSLSERSIPTCELLPEFGCNLTRSRGGRDLGEEESRIRVSAAATALASERELTNDRAPSPEVQDWFAVKEEEEKMHHRLSQKYRPKSFKDLVGQTLVVRSLVNAITKSKVVPVYLFSGPHGTGKTSAARVFAAALVCLAAEPHRRPCGLCKECATSFTSLHTSLHVREVDAANELEMEHLRALLGSMSLSCSSLSSHSRYQVFIIEHCNFLITEIWSTFLKFLEEPPPDVVLILIATDPDSLPLTAISRCQRFLFAKLKDTEIVSRLQMLATKENLEVDVAALSLIASRADGSLRDAESILDQLSILDKKVSLAIVQELVGLIPDDMLLDLLDLALSADTINIVRCTRKLLDLGVDALSLIAQLASLITKILGGSFDVHRETCTNGFFRRDLCAEEQRQLRRALKVLLESEKQLRVSHDQTTWVTAALLQFAPDRSYIPSSVDTSMSPLRKGGDNNSSSDEIAQSSSSLLYDCSHGLLTTSSDFQLLARGDLEDVWTKVLHSYRSNVLRQLMQAQGTLVSLAVSKDTRNAIAHVEFEHPEHKARAERLQSSTCHAFQMALGCPVELKFSLASLQKTVLEDSKELPLREDAIVDSHPNSSLSSSSEQSKLKAQIRGWNHT</sequence>
<name>A0ABP1A5U0_9BRYO</name>
<dbReference type="CDD" id="cd18137">
    <property type="entry name" value="HLD_clamp_pol_III_gamma_tau"/>
    <property type="match status" value="1"/>
</dbReference>
<evidence type="ECO:0000256" key="1">
    <source>
        <dbReference type="ARBA" id="ARBA00006360"/>
    </source>
</evidence>
<feature type="domain" description="STICHEL DnaA-N-like alpha-beta" evidence="9">
    <location>
        <begin position="1001"/>
        <end position="1082"/>
    </location>
</feature>
<dbReference type="InterPro" id="IPR027417">
    <property type="entry name" value="P-loop_NTPase"/>
</dbReference>
<dbReference type="PANTHER" id="PTHR11669:SF0">
    <property type="entry name" value="PROTEIN STICHEL-LIKE 2"/>
    <property type="match status" value="1"/>
</dbReference>
<dbReference type="Pfam" id="PF22608">
    <property type="entry name" value="DNAX_ATPase_lid"/>
    <property type="match status" value="1"/>
</dbReference>
<protein>
    <submittedName>
        <fullName evidence="10">Uncharacterized protein</fullName>
    </submittedName>
</protein>
<keyword evidence="2" id="KW-0479">Metal-binding</keyword>
<evidence type="ECO:0000256" key="3">
    <source>
        <dbReference type="ARBA" id="ARBA00022741"/>
    </source>
</evidence>
<evidence type="ECO:0000313" key="11">
    <source>
        <dbReference type="Proteomes" id="UP001497522"/>
    </source>
</evidence>
<feature type="compositionally biased region" description="Basic and acidic residues" evidence="7">
    <location>
        <begin position="351"/>
        <end position="364"/>
    </location>
</feature>
<feature type="domain" description="DNA polymerase III subunit gamma/tau helical lid" evidence="8">
    <location>
        <begin position="775"/>
        <end position="815"/>
    </location>
</feature>
<proteinExistence type="inferred from homology"/>
<evidence type="ECO:0000256" key="6">
    <source>
        <dbReference type="ARBA" id="ARBA00023054"/>
    </source>
</evidence>
<dbReference type="Pfam" id="PF13177">
    <property type="entry name" value="DNA_pol3_delta2"/>
    <property type="match status" value="1"/>
</dbReference>
<keyword evidence="3" id="KW-0547">Nucleotide-binding</keyword>
<keyword evidence="4" id="KW-0862">Zinc</keyword>
<dbReference type="NCBIfam" id="TIGR02397">
    <property type="entry name" value="dnaX_nterm"/>
    <property type="match status" value="1"/>
</dbReference>
<dbReference type="SUPFAM" id="SSF52540">
    <property type="entry name" value="P-loop containing nucleoside triphosphate hydrolases"/>
    <property type="match status" value="1"/>
</dbReference>
<dbReference type="InterPro" id="IPR054506">
    <property type="entry name" value="DnaA_N-like_STI"/>
</dbReference>
<dbReference type="InterPro" id="IPR008921">
    <property type="entry name" value="DNA_pol3_clamp-load_cplx_C"/>
</dbReference>
<feature type="region of interest" description="Disordered" evidence="7">
    <location>
        <begin position="297"/>
        <end position="379"/>
    </location>
</feature>
<evidence type="ECO:0000259" key="8">
    <source>
        <dbReference type="Pfam" id="PF22608"/>
    </source>
</evidence>
<reference evidence="10 11" key="1">
    <citation type="submission" date="2024-03" db="EMBL/GenBank/DDBJ databases">
        <authorList>
            <consortium name="ELIXIR-Norway"/>
            <consortium name="Elixir Norway"/>
        </authorList>
    </citation>
    <scope>NUCLEOTIDE SEQUENCE [LARGE SCALE GENOMIC DNA]</scope>
</reference>
<evidence type="ECO:0000259" key="9">
    <source>
        <dbReference type="Pfam" id="PF23007"/>
    </source>
</evidence>
<dbReference type="Proteomes" id="UP001497522">
    <property type="component" value="Chromosome 1"/>
</dbReference>
<keyword evidence="5" id="KW-0067">ATP-binding</keyword>
<dbReference type="InterPro" id="IPR050238">
    <property type="entry name" value="DNA_Rep/Repair_Clamp_Loader"/>
</dbReference>
<organism evidence="10 11">
    <name type="scientific">Sphagnum jensenii</name>
    <dbReference type="NCBI Taxonomy" id="128206"/>
    <lineage>
        <taxon>Eukaryota</taxon>
        <taxon>Viridiplantae</taxon>
        <taxon>Streptophyta</taxon>
        <taxon>Embryophyta</taxon>
        <taxon>Bryophyta</taxon>
        <taxon>Sphagnophytina</taxon>
        <taxon>Sphagnopsida</taxon>
        <taxon>Sphagnales</taxon>
        <taxon>Sphagnaceae</taxon>
        <taxon>Sphagnum</taxon>
    </lineage>
</organism>
<dbReference type="InterPro" id="IPR045085">
    <property type="entry name" value="HLD_clamp_pol_III_gamma_tau"/>
</dbReference>
<keyword evidence="6" id="KW-0175">Coiled coil</keyword>
<dbReference type="Gene3D" id="3.40.50.300">
    <property type="entry name" value="P-loop containing nucleotide triphosphate hydrolases"/>
    <property type="match status" value="1"/>
</dbReference>
<evidence type="ECO:0000256" key="7">
    <source>
        <dbReference type="SAM" id="MobiDB-lite"/>
    </source>
</evidence>
<dbReference type="SUPFAM" id="SSF48019">
    <property type="entry name" value="post-AAA+ oligomerization domain-like"/>
    <property type="match status" value="1"/>
</dbReference>
<evidence type="ECO:0000256" key="5">
    <source>
        <dbReference type="ARBA" id="ARBA00022840"/>
    </source>
</evidence>
<dbReference type="Pfam" id="PF23007">
    <property type="entry name" value="DnaA_N-like_STI"/>
    <property type="match status" value="1"/>
</dbReference>
<evidence type="ECO:0000313" key="10">
    <source>
        <dbReference type="EMBL" id="CAK9857845.1"/>
    </source>
</evidence>
<feature type="compositionally biased region" description="Low complexity" evidence="7">
    <location>
        <begin position="1106"/>
        <end position="1118"/>
    </location>
</feature>
<feature type="region of interest" description="Disordered" evidence="7">
    <location>
        <begin position="1105"/>
        <end position="1131"/>
    </location>
</feature>
<keyword evidence="11" id="KW-1185">Reference proteome</keyword>
<dbReference type="EMBL" id="OZ023702">
    <property type="protein sequence ID" value="CAK9857845.1"/>
    <property type="molecule type" value="Genomic_DNA"/>
</dbReference>
<feature type="region of interest" description="Disordered" evidence="7">
    <location>
        <begin position="144"/>
        <end position="173"/>
    </location>
</feature>
<accession>A0ABP1A5U0</accession>
<gene>
    <name evidence="10" type="ORF">CSSPJE1EN2_LOCUS840</name>
</gene>
<dbReference type="Gene3D" id="1.10.8.60">
    <property type="match status" value="1"/>
</dbReference>